<keyword evidence="2" id="KW-1133">Transmembrane helix</keyword>
<dbReference type="RefSeq" id="XP_056764257.1">
    <property type="nucleotide sequence ID" value="XM_056911431.1"/>
</dbReference>
<dbReference type="EMBL" id="JAPVEA010000007">
    <property type="protein sequence ID" value="KAJ5444177.1"/>
    <property type="molecule type" value="Genomic_DNA"/>
</dbReference>
<feature type="compositionally biased region" description="Acidic residues" evidence="1">
    <location>
        <begin position="13"/>
        <end position="31"/>
    </location>
</feature>
<keyword evidence="2" id="KW-0812">Transmembrane</keyword>
<evidence type="ECO:0000256" key="1">
    <source>
        <dbReference type="SAM" id="MobiDB-lite"/>
    </source>
</evidence>
<organism evidence="3 4">
    <name type="scientific">Penicillium daleae</name>
    <dbReference type="NCBI Taxonomy" id="63821"/>
    <lineage>
        <taxon>Eukaryota</taxon>
        <taxon>Fungi</taxon>
        <taxon>Dikarya</taxon>
        <taxon>Ascomycota</taxon>
        <taxon>Pezizomycotina</taxon>
        <taxon>Eurotiomycetes</taxon>
        <taxon>Eurotiomycetidae</taxon>
        <taxon>Eurotiales</taxon>
        <taxon>Aspergillaceae</taxon>
        <taxon>Penicillium</taxon>
    </lineage>
</organism>
<dbReference type="Proteomes" id="UP001213681">
    <property type="component" value="Unassembled WGS sequence"/>
</dbReference>
<reference evidence="3" key="2">
    <citation type="journal article" date="2023" name="IMA Fungus">
        <title>Comparative genomic study of the Penicillium genus elucidates a diverse pangenome and 15 lateral gene transfer events.</title>
        <authorList>
            <person name="Petersen C."/>
            <person name="Sorensen T."/>
            <person name="Nielsen M.R."/>
            <person name="Sondergaard T.E."/>
            <person name="Sorensen J.L."/>
            <person name="Fitzpatrick D.A."/>
            <person name="Frisvad J.C."/>
            <person name="Nielsen K.L."/>
        </authorList>
    </citation>
    <scope>NUCLEOTIDE SEQUENCE</scope>
    <source>
        <strain evidence="3">IBT 16125</strain>
    </source>
</reference>
<protein>
    <submittedName>
        <fullName evidence="3">Uncharacterized protein</fullName>
    </submittedName>
</protein>
<evidence type="ECO:0000313" key="3">
    <source>
        <dbReference type="EMBL" id="KAJ5444177.1"/>
    </source>
</evidence>
<feature type="transmembrane region" description="Helical" evidence="2">
    <location>
        <begin position="93"/>
        <end position="115"/>
    </location>
</feature>
<sequence>MPNPSPSPAPAAEAEEEDTPVNEAEGYDEPSAEPNPERWLGQGSVHGWRILLEDLTGEDIVGREGGNSPVLEVADFLQNSLGVLPKLRLLSGSLMNCICIIGLLGFLFGVLLGFFGSSRVIWLVRELHVQSRNMGTAIL</sequence>
<keyword evidence="4" id="KW-1185">Reference proteome</keyword>
<gene>
    <name evidence="3" type="ORF">N7458_008049</name>
</gene>
<evidence type="ECO:0000313" key="4">
    <source>
        <dbReference type="Proteomes" id="UP001213681"/>
    </source>
</evidence>
<evidence type="ECO:0000256" key="2">
    <source>
        <dbReference type="SAM" id="Phobius"/>
    </source>
</evidence>
<proteinExistence type="predicted"/>
<name>A0AAD6G0I6_9EURO</name>
<keyword evidence="2" id="KW-0472">Membrane</keyword>
<reference evidence="3" key="1">
    <citation type="submission" date="2022-12" db="EMBL/GenBank/DDBJ databases">
        <authorList>
            <person name="Petersen C."/>
        </authorList>
    </citation>
    <scope>NUCLEOTIDE SEQUENCE</scope>
    <source>
        <strain evidence="3">IBT 16125</strain>
    </source>
</reference>
<accession>A0AAD6G0I6</accession>
<dbReference type="AlphaFoldDB" id="A0AAD6G0I6"/>
<feature type="region of interest" description="Disordered" evidence="1">
    <location>
        <begin position="1"/>
        <end position="38"/>
    </location>
</feature>
<comment type="caution">
    <text evidence="3">The sequence shown here is derived from an EMBL/GenBank/DDBJ whole genome shotgun (WGS) entry which is preliminary data.</text>
</comment>
<dbReference type="GeneID" id="81601674"/>